<feature type="region of interest" description="Disordered" evidence="1">
    <location>
        <begin position="412"/>
        <end position="439"/>
    </location>
</feature>
<feature type="domain" description="G-patch" evidence="2">
    <location>
        <begin position="127"/>
        <end position="174"/>
    </location>
</feature>
<dbReference type="AlphaFoldDB" id="A0A8J9V6N9"/>
<dbReference type="InterPro" id="IPR000467">
    <property type="entry name" value="G_patch_dom"/>
</dbReference>
<dbReference type="OrthoDB" id="29523at2759"/>
<keyword evidence="4" id="KW-1185">Reference proteome</keyword>
<organism evidence="3 4">
    <name type="scientific">Brenthis ino</name>
    <name type="common">lesser marbled fritillary</name>
    <dbReference type="NCBI Taxonomy" id="405034"/>
    <lineage>
        <taxon>Eukaryota</taxon>
        <taxon>Metazoa</taxon>
        <taxon>Ecdysozoa</taxon>
        <taxon>Arthropoda</taxon>
        <taxon>Hexapoda</taxon>
        <taxon>Insecta</taxon>
        <taxon>Pterygota</taxon>
        <taxon>Neoptera</taxon>
        <taxon>Endopterygota</taxon>
        <taxon>Lepidoptera</taxon>
        <taxon>Glossata</taxon>
        <taxon>Ditrysia</taxon>
        <taxon>Papilionoidea</taxon>
        <taxon>Nymphalidae</taxon>
        <taxon>Heliconiinae</taxon>
        <taxon>Argynnini</taxon>
        <taxon>Brenthis</taxon>
    </lineage>
</organism>
<gene>
    <name evidence="3" type="ORF">BINO364_LOCUS3666</name>
</gene>
<name>A0A8J9V6N9_9NEOP</name>
<reference evidence="3" key="1">
    <citation type="submission" date="2021-12" db="EMBL/GenBank/DDBJ databases">
        <authorList>
            <person name="Martin H S."/>
        </authorList>
    </citation>
    <scope>NUCLEOTIDE SEQUENCE</scope>
</reference>
<feature type="non-terminal residue" evidence="3">
    <location>
        <position position="535"/>
    </location>
</feature>
<dbReference type="SMART" id="SM00443">
    <property type="entry name" value="G_patch"/>
    <property type="match status" value="1"/>
</dbReference>
<evidence type="ECO:0000313" key="3">
    <source>
        <dbReference type="EMBL" id="CAH0717013.1"/>
    </source>
</evidence>
<accession>A0A8J9V6N9</accession>
<evidence type="ECO:0000313" key="4">
    <source>
        <dbReference type="Proteomes" id="UP000838878"/>
    </source>
</evidence>
<feature type="compositionally biased region" description="Basic and acidic residues" evidence="1">
    <location>
        <begin position="351"/>
        <end position="365"/>
    </location>
</feature>
<feature type="region of interest" description="Disordered" evidence="1">
    <location>
        <begin position="345"/>
        <end position="366"/>
    </location>
</feature>
<evidence type="ECO:0000256" key="1">
    <source>
        <dbReference type="SAM" id="MobiDB-lite"/>
    </source>
</evidence>
<feature type="region of interest" description="Disordered" evidence="1">
    <location>
        <begin position="176"/>
        <end position="202"/>
    </location>
</feature>
<dbReference type="Proteomes" id="UP000838878">
    <property type="component" value="Chromosome 11"/>
</dbReference>
<evidence type="ECO:0000259" key="2">
    <source>
        <dbReference type="SMART" id="SM00443"/>
    </source>
</evidence>
<feature type="compositionally biased region" description="Basic and acidic residues" evidence="1">
    <location>
        <begin position="178"/>
        <end position="192"/>
    </location>
</feature>
<proteinExistence type="predicted"/>
<protein>
    <recommendedName>
        <fullName evidence="2">G-patch domain-containing protein</fullName>
    </recommendedName>
</protein>
<dbReference type="Pfam" id="PF01585">
    <property type="entry name" value="G-patch"/>
    <property type="match status" value="1"/>
</dbReference>
<sequence>MSKRKNDWNTYESDRFFSEGSSWGTQYDYNNKYPNYKNEDLTTSANNTQDLVNKNNLYRNPDRLRGNQQKTWGYQNESKYPNNWTDQYWLKQNDIPTSTQTSQSEQLNFKKPKNNIEKSLNKMLAQPAEMSKGKSLLEKMGWKGGGLGKDGDGIVDPIVPKATYATQTIGLGLLAENENDRNQNGRGKNKERNKIKKLKKQAREEREFEQNELQFNYYFKTNVLLQILEFVKNNSKIVLRFEEKLTRLERKKIHHLVENVRECEDPEFLDFDKDSEKEIAGQIMLHNNYILNTESDGKGAKRLLCIYKEAPENVYLITPDDLREDYEENKTDIKNESTKLNCNIKDNATSNEKKNTKDEENKLEINDIQMKPVDNSEKDSCDISKSENGGIDFKLKIVSDLDINNEIDIDTNNKHKDRKEMGREERREEEDNENSKIKGKKCKEKESSLKKIIDYFKEFVDDSIYKEFRFLGDFNNDENDSIKLFFDICLKKPFECEEESELVKILSHEVHTFNIEEDPNGNLLIIKLQNHELPK</sequence>
<dbReference type="EMBL" id="OV170231">
    <property type="protein sequence ID" value="CAH0717013.1"/>
    <property type="molecule type" value="Genomic_DNA"/>
</dbReference>
<dbReference type="GO" id="GO:0003676">
    <property type="term" value="F:nucleic acid binding"/>
    <property type="evidence" value="ECO:0007669"/>
    <property type="project" value="InterPro"/>
</dbReference>
<feature type="compositionally biased region" description="Basic and acidic residues" evidence="1">
    <location>
        <begin position="412"/>
        <end position="426"/>
    </location>
</feature>